<protein>
    <submittedName>
        <fullName evidence="2">Uncharacterized protein</fullName>
    </submittedName>
</protein>
<dbReference type="Proteomes" id="UP000442694">
    <property type="component" value="Unassembled WGS sequence"/>
</dbReference>
<evidence type="ECO:0000313" key="2">
    <source>
        <dbReference type="EMBL" id="KAB8029030.1"/>
    </source>
</evidence>
<keyword evidence="1" id="KW-0812">Transmembrane</keyword>
<organism evidence="2 3">
    <name type="scientific">Fluviispira multicolorata</name>
    <dbReference type="NCBI Taxonomy" id="2654512"/>
    <lineage>
        <taxon>Bacteria</taxon>
        <taxon>Pseudomonadati</taxon>
        <taxon>Bdellovibrionota</taxon>
        <taxon>Oligoflexia</taxon>
        <taxon>Silvanigrellales</taxon>
        <taxon>Silvanigrellaceae</taxon>
        <taxon>Fluviispira</taxon>
    </lineage>
</organism>
<gene>
    <name evidence="2" type="ORF">GCL57_10840</name>
</gene>
<keyword evidence="3" id="KW-1185">Reference proteome</keyword>
<dbReference type="EMBL" id="WFLN01000008">
    <property type="protein sequence ID" value="KAB8029030.1"/>
    <property type="molecule type" value="Genomic_DNA"/>
</dbReference>
<dbReference type="AlphaFoldDB" id="A0A833N2V5"/>
<keyword evidence="1" id="KW-1133">Transmembrane helix</keyword>
<accession>A0A833N2V5</accession>
<evidence type="ECO:0000256" key="1">
    <source>
        <dbReference type="SAM" id="Phobius"/>
    </source>
</evidence>
<dbReference type="RefSeq" id="WP_152213372.1">
    <property type="nucleotide sequence ID" value="NZ_WFLN01000008.1"/>
</dbReference>
<keyword evidence="1" id="KW-0472">Membrane</keyword>
<proteinExistence type="predicted"/>
<feature type="transmembrane region" description="Helical" evidence="1">
    <location>
        <begin position="59"/>
        <end position="80"/>
    </location>
</feature>
<name>A0A833N2V5_9BACT</name>
<comment type="caution">
    <text evidence="2">The sequence shown here is derived from an EMBL/GenBank/DDBJ whole genome shotgun (WGS) entry which is preliminary data.</text>
</comment>
<reference evidence="2 3" key="1">
    <citation type="submission" date="2019-10" db="EMBL/GenBank/DDBJ databases">
        <title>New genus of Silvanigrellaceae.</title>
        <authorList>
            <person name="Pitt A."/>
            <person name="Hahn M.W."/>
        </authorList>
    </citation>
    <scope>NUCLEOTIDE SEQUENCE [LARGE SCALE GENOMIC DNA]</scope>
    <source>
        <strain evidence="2 3">33A1-SZDP</strain>
    </source>
</reference>
<sequence>MLTDILVCAGLGGTNMMIFKYGETFFGQNNGYAIALILYGAFYFIGGKIIELKNKGKEISLNVTSIVGSLIIIILSFFFYQL</sequence>
<feature type="transmembrane region" description="Helical" evidence="1">
    <location>
        <begin position="30"/>
        <end position="47"/>
    </location>
</feature>
<evidence type="ECO:0000313" key="3">
    <source>
        <dbReference type="Proteomes" id="UP000442694"/>
    </source>
</evidence>